<evidence type="ECO:0000256" key="11">
    <source>
        <dbReference type="RuleBase" id="RU004227"/>
    </source>
</evidence>
<feature type="domain" description="Chromosomal replication initiator DnaA C-terminal" evidence="13">
    <location>
        <begin position="339"/>
        <end position="408"/>
    </location>
</feature>
<dbReference type="Gene3D" id="1.10.8.60">
    <property type="match status" value="1"/>
</dbReference>
<gene>
    <name evidence="8" type="primary">dnaA</name>
    <name evidence="14" type="ORF">B6S12_09585</name>
</gene>
<comment type="similarity">
    <text evidence="1 8 11">Belongs to the DnaA family.</text>
</comment>
<dbReference type="SMART" id="SM00382">
    <property type="entry name" value="AAA"/>
    <property type="match status" value="1"/>
</dbReference>
<dbReference type="Pfam" id="PF00308">
    <property type="entry name" value="Bac_DnaA"/>
    <property type="match status" value="1"/>
</dbReference>
<dbReference type="GO" id="GO:0005737">
    <property type="term" value="C:cytoplasm"/>
    <property type="evidence" value="ECO:0007669"/>
    <property type="project" value="UniProtKB-SubCell"/>
</dbReference>
<protein>
    <recommendedName>
        <fullName evidence="8 9">Chromosomal replication initiator protein DnaA</fullName>
    </recommendedName>
</protein>
<comment type="caution">
    <text evidence="14">The sequence shown here is derived from an EMBL/GenBank/DDBJ whole genome shotgun (WGS) entry which is preliminary data.</text>
</comment>
<evidence type="ECO:0000256" key="9">
    <source>
        <dbReference type="NCBIfam" id="TIGR00362"/>
    </source>
</evidence>
<keyword evidence="7 8" id="KW-0238">DNA-binding</keyword>
<dbReference type="GO" id="GO:0005886">
    <property type="term" value="C:plasma membrane"/>
    <property type="evidence" value="ECO:0007669"/>
    <property type="project" value="TreeGrafter"/>
</dbReference>
<dbReference type="Pfam" id="PF08299">
    <property type="entry name" value="Bac_DnaA_C"/>
    <property type="match status" value="1"/>
</dbReference>
<dbReference type="FunFam" id="3.40.50.300:FF:000668">
    <property type="entry name" value="Chromosomal replication initiator protein DnaA"/>
    <property type="match status" value="1"/>
</dbReference>
<evidence type="ECO:0000313" key="15">
    <source>
        <dbReference type="Proteomes" id="UP000249746"/>
    </source>
</evidence>
<dbReference type="InterPro" id="IPR001957">
    <property type="entry name" value="Chromosome_initiator_DnaA"/>
</dbReference>
<dbReference type="PANTHER" id="PTHR30050:SF2">
    <property type="entry name" value="CHROMOSOMAL REPLICATION INITIATOR PROTEIN DNAA"/>
    <property type="match status" value="1"/>
</dbReference>
<keyword evidence="3 8" id="KW-0235">DNA replication</keyword>
<feature type="region of interest" description="Domain I, interacts with DnaA modulators" evidence="8">
    <location>
        <begin position="1"/>
        <end position="90"/>
    </location>
</feature>
<feature type="region of interest" description="Domain IV, binds dsDNA" evidence="8">
    <location>
        <begin position="311"/>
        <end position="431"/>
    </location>
</feature>
<evidence type="ECO:0000256" key="7">
    <source>
        <dbReference type="ARBA" id="ARBA00023125"/>
    </source>
</evidence>
<keyword evidence="5 8" id="KW-0067">ATP-binding</keyword>
<dbReference type="Proteomes" id="UP000249746">
    <property type="component" value="Unassembled WGS sequence"/>
</dbReference>
<evidence type="ECO:0000256" key="5">
    <source>
        <dbReference type="ARBA" id="ARBA00022840"/>
    </source>
</evidence>
<dbReference type="InterPro" id="IPR020591">
    <property type="entry name" value="Chromosome_initiator_DnaA-like"/>
</dbReference>
<organism evidence="14 15">
    <name type="scientific">Helicobacter valdiviensis</name>
    <dbReference type="NCBI Taxonomy" id="1458358"/>
    <lineage>
        <taxon>Bacteria</taxon>
        <taxon>Pseudomonadati</taxon>
        <taxon>Campylobacterota</taxon>
        <taxon>Epsilonproteobacteria</taxon>
        <taxon>Campylobacterales</taxon>
        <taxon>Helicobacteraceae</taxon>
        <taxon>Helicobacter</taxon>
    </lineage>
</organism>
<dbReference type="CDD" id="cd06571">
    <property type="entry name" value="Bac_DnaA_C"/>
    <property type="match status" value="1"/>
</dbReference>
<dbReference type="Gene3D" id="1.10.1750.10">
    <property type="match status" value="1"/>
</dbReference>
<feature type="binding site" evidence="8">
    <location>
        <position position="140"/>
    </location>
    <ligand>
        <name>ATP</name>
        <dbReference type="ChEBI" id="CHEBI:30616"/>
    </ligand>
</feature>
<dbReference type="Pfam" id="PF11638">
    <property type="entry name" value="DnaA_N"/>
    <property type="match status" value="1"/>
</dbReference>
<comment type="caution">
    <text evidence="8">Lacks conserved residue(s) required for the propagation of feature annotation.</text>
</comment>
<dbReference type="GO" id="GO:0006270">
    <property type="term" value="P:DNA replication initiation"/>
    <property type="evidence" value="ECO:0007669"/>
    <property type="project" value="UniProtKB-UniRule"/>
</dbReference>
<feature type="binding site" evidence="8">
    <location>
        <position position="144"/>
    </location>
    <ligand>
        <name>ATP</name>
        <dbReference type="ChEBI" id="CHEBI:30616"/>
    </ligand>
</feature>
<proteinExistence type="inferred from homology"/>
<dbReference type="InterPro" id="IPR003593">
    <property type="entry name" value="AAA+_ATPase"/>
</dbReference>
<dbReference type="CDD" id="cd00009">
    <property type="entry name" value="AAA"/>
    <property type="match status" value="1"/>
</dbReference>
<comment type="subcellular location">
    <subcellularLocation>
        <location evidence="8">Cytoplasm</location>
    </subcellularLocation>
</comment>
<evidence type="ECO:0000259" key="12">
    <source>
        <dbReference type="SMART" id="SM00382"/>
    </source>
</evidence>
<evidence type="ECO:0000256" key="6">
    <source>
        <dbReference type="ARBA" id="ARBA00023121"/>
    </source>
</evidence>
<evidence type="ECO:0000256" key="3">
    <source>
        <dbReference type="ARBA" id="ARBA00022705"/>
    </source>
</evidence>
<dbReference type="SMART" id="SM00760">
    <property type="entry name" value="Bac_DnaA_C"/>
    <property type="match status" value="1"/>
</dbReference>
<evidence type="ECO:0000256" key="10">
    <source>
        <dbReference type="RuleBase" id="RU000577"/>
    </source>
</evidence>
<dbReference type="Gene3D" id="3.30.300.180">
    <property type="match status" value="1"/>
</dbReference>
<dbReference type="InterPro" id="IPR013317">
    <property type="entry name" value="DnaA_dom"/>
</dbReference>
<dbReference type="HAMAP" id="MF_00377">
    <property type="entry name" value="DnaA_bact"/>
    <property type="match status" value="1"/>
</dbReference>
<dbReference type="NCBIfam" id="TIGR00362">
    <property type="entry name" value="DnaA"/>
    <property type="match status" value="1"/>
</dbReference>
<dbReference type="InterPro" id="IPR038454">
    <property type="entry name" value="DnaA_N_sf"/>
</dbReference>
<feature type="domain" description="AAA+ ATPase" evidence="12">
    <location>
        <begin position="129"/>
        <end position="253"/>
    </location>
</feature>
<evidence type="ECO:0000256" key="8">
    <source>
        <dbReference type="HAMAP-Rule" id="MF_00377"/>
    </source>
</evidence>
<dbReference type="GO" id="GO:0008289">
    <property type="term" value="F:lipid binding"/>
    <property type="evidence" value="ECO:0007669"/>
    <property type="project" value="UniProtKB-KW"/>
</dbReference>
<evidence type="ECO:0000256" key="2">
    <source>
        <dbReference type="ARBA" id="ARBA00022490"/>
    </source>
</evidence>
<keyword evidence="6 8" id="KW-0446">Lipid-binding</keyword>
<name>A0A2W6MS36_9HELI</name>
<feature type="binding site" evidence="8">
    <location>
        <position position="142"/>
    </location>
    <ligand>
        <name>ATP</name>
        <dbReference type="ChEBI" id="CHEBI:30616"/>
    </ligand>
</feature>
<dbReference type="GO" id="GO:0005524">
    <property type="term" value="F:ATP binding"/>
    <property type="evidence" value="ECO:0007669"/>
    <property type="project" value="UniProtKB-UniRule"/>
</dbReference>
<comment type="domain">
    <text evidence="8">Domain I is involved in oligomerization and binding regulators, domain II is flexibile and of varying length in different bacteria, domain III forms the AAA+ region, while domain IV binds dsDNA.</text>
</comment>
<dbReference type="SUPFAM" id="SSF52540">
    <property type="entry name" value="P-loop containing nucleoside triphosphate hydrolases"/>
    <property type="match status" value="1"/>
</dbReference>
<dbReference type="PROSITE" id="PS01008">
    <property type="entry name" value="DNAA"/>
    <property type="match status" value="1"/>
</dbReference>
<dbReference type="GO" id="GO:0006275">
    <property type="term" value="P:regulation of DNA replication"/>
    <property type="evidence" value="ECO:0007669"/>
    <property type="project" value="UniProtKB-UniRule"/>
</dbReference>
<dbReference type="PRINTS" id="PR00051">
    <property type="entry name" value="DNAA"/>
</dbReference>
<dbReference type="InterPro" id="IPR018312">
    <property type="entry name" value="Chromosome_initiator_DnaA_CS"/>
</dbReference>
<dbReference type="PANTHER" id="PTHR30050">
    <property type="entry name" value="CHROMOSOMAL REPLICATION INITIATOR PROTEIN DNAA"/>
    <property type="match status" value="1"/>
</dbReference>
<keyword evidence="4 8" id="KW-0547">Nucleotide-binding</keyword>
<reference evidence="14 15" key="1">
    <citation type="submission" date="2017-03" db="EMBL/GenBank/DDBJ databases">
        <title>Genomic and clinical evidence uncovers the enterohepatic species Helicobacter valdiviensis as a potential human intestinal pathogen.</title>
        <authorList>
            <person name="Fresia P."/>
            <person name="Jara R."/>
            <person name="Sierra R."/>
            <person name="Ferres I."/>
            <person name="Greif G."/>
            <person name="Iraola G."/>
            <person name="Collado L."/>
        </authorList>
    </citation>
    <scope>NUCLEOTIDE SEQUENCE [LARGE SCALE GENOMIC DNA]</scope>
    <source>
        <strain evidence="14 15">WBE14</strain>
    </source>
</reference>
<dbReference type="Gene3D" id="3.40.50.300">
    <property type="entry name" value="P-loop containing nucleotide triphosphate hydrolases"/>
    <property type="match status" value="1"/>
</dbReference>
<evidence type="ECO:0000259" key="13">
    <source>
        <dbReference type="SMART" id="SM00760"/>
    </source>
</evidence>
<feature type="binding site" evidence="8">
    <location>
        <position position="143"/>
    </location>
    <ligand>
        <name>ATP</name>
        <dbReference type="ChEBI" id="CHEBI:30616"/>
    </ligand>
</feature>
<dbReference type="EMBL" id="NBIU01000041">
    <property type="protein sequence ID" value="PZT47347.1"/>
    <property type="molecule type" value="Genomic_DNA"/>
</dbReference>
<dbReference type="InterPro" id="IPR013159">
    <property type="entry name" value="DnaA_C"/>
</dbReference>
<comment type="function">
    <text evidence="8 10">Plays an essential role in the initiation and regulation of chromosomal replication. ATP-DnaA binds to the origin of replication (oriC) to initiate formation of the DNA replication initiation complex once per cell cycle. Binds the DnaA box (a 9 base pair repeat at the origin) and separates the double-stranded (ds)DNA. Forms a right-handed helical filament on oriC DNA; dsDNA binds to the exterior of the filament while single-stranded (ss)DNA is stabiized in the filament's interior. The ATP-DnaA-oriC complex binds and stabilizes one strand of the AT-rich DNA unwinding element (DUE), permitting loading of DNA polymerase. After initiation quickly degrades to an ADP-DnaA complex that is not apt for DNA replication. Binds acidic phospholipids.</text>
</comment>
<dbReference type="GO" id="GO:0003688">
    <property type="term" value="F:DNA replication origin binding"/>
    <property type="evidence" value="ECO:0007669"/>
    <property type="project" value="UniProtKB-UniRule"/>
</dbReference>
<dbReference type="AlphaFoldDB" id="A0A2W6MS36"/>
<dbReference type="OrthoDB" id="9807019at2"/>
<dbReference type="InterPro" id="IPR024633">
    <property type="entry name" value="DnaA_N_dom"/>
</dbReference>
<accession>A0A2W6MS36</accession>
<dbReference type="RefSeq" id="WP_111230577.1">
    <property type="nucleotide sequence ID" value="NZ_NBIU01000041.1"/>
</dbReference>
<dbReference type="SUPFAM" id="SSF48295">
    <property type="entry name" value="TrpR-like"/>
    <property type="match status" value="1"/>
</dbReference>
<dbReference type="InterPro" id="IPR010921">
    <property type="entry name" value="Trp_repressor/repl_initiator"/>
</dbReference>
<keyword evidence="2 8" id="KW-0963">Cytoplasm</keyword>
<comment type="subunit">
    <text evidence="8">Oligomerizes as a right-handed, spiral filament on DNA at oriC.</text>
</comment>
<keyword evidence="15" id="KW-1185">Reference proteome</keyword>
<dbReference type="InterPro" id="IPR027417">
    <property type="entry name" value="P-loop_NTPase"/>
</dbReference>
<sequence length="431" mass="49801">MHSILLQLKKEITPFEYDNYINQLTFNEKYSRDDRVVFNAPNVFVASWIKTKYAQKIAHLFEITNGIKPEVIIEVFTPSKKQEIKNIQKKVQQTSNLNPSFTFNSFIMGNSNKYACEVAKIVANNQSTKYNPLLIYGNTGLGKTHLLNAIGNANVAVGKNVIYTTSEQFLNDFMLHVRNSTMDRFREKYRACDYLLIDDIQFLSGKYQIQEEFFHTFNELKENNKQIVLTSDRPPKNMDGLEERLKTRFKSGLLADIQPPELETKINIIRTKCEFDGISLDNDVIHYIAAHINDNIREIEGVLTKLNFSINVTNIQEVKVDFVKDILKEYIKETKENISLENIVEVVSKYFNIKPSEIKSKNRSKNIVTARRIIIYLARNLTPNSMPTLANFFGMKDHSSVSKAMKNIEQDLKSNESFKLTLEELKSKIVH</sequence>
<evidence type="ECO:0000313" key="14">
    <source>
        <dbReference type="EMBL" id="PZT47347.1"/>
    </source>
</evidence>
<evidence type="ECO:0000256" key="4">
    <source>
        <dbReference type="ARBA" id="ARBA00022741"/>
    </source>
</evidence>
<evidence type="ECO:0000256" key="1">
    <source>
        <dbReference type="ARBA" id="ARBA00006583"/>
    </source>
</evidence>